<dbReference type="InterPro" id="IPR012347">
    <property type="entry name" value="Ferritin-like"/>
</dbReference>
<evidence type="ECO:0000313" key="4">
    <source>
        <dbReference type="EMBL" id="EHQ62308.1"/>
    </source>
</evidence>
<dbReference type="Pfam" id="PF07875">
    <property type="entry name" value="Coat_F"/>
    <property type="match status" value="1"/>
</dbReference>
<evidence type="ECO:0000313" key="5">
    <source>
        <dbReference type="Proteomes" id="UP000003900"/>
    </source>
</evidence>
<dbReference type="STRING" id="1131935.PDENDC454_10470"/>
<dbReference type="OrthoDB" id="1930261at2"/>
<dbReference type="InterPro" id="IPR012851">
    <property type="entry name" value="Spore_coat_CotF-like"/>
</dbReference>
<dbReference type="GO" id="GO:0030435">
    <property type="term" value="P:sporulation resulting in formation of a cellular spore"/>
    <property type="evidence" value="ECO:0007669"/>
    <property type="project" value="UniProtKB-KW"/>
</dbReference>
<dbReference type="EMBL" id="AHKH01000022">
    <property type="protein sequence ID" value="EHQ62308.1"/>
    <property type="molecule type" value="Genomic_DNA"/>
</dbReference>
<sequence>MSYLLKNLTGMNGMSDQVVATDMLITAKAGVKNLAVALTETATPEVRNVLKQHLDTAIQTHENLTAYMMDKGYYHPYNVQEQLQVDMKSADTSLNLVKG</sequence>
<evidence type="ECO:0000256" key="1">
    <source>
        <dbReference type="ARBA" id="ARBA00022969"/>
    </source>
</evidence>
<dbReference type="AlphaFoldDB" id="H3SEY9"/>
<keyword evidence="4" id="KW-0946">Virion</keyword>
<protein>
    <submittedName>
        <fullName evidence="4">Spore coat protein F</fullName>
    </submittedName>
</protein>
<dbReference type="Gene3D" id="1.20.1260.10">
    <property type="match status" value="1"/>
</dbReference>
<dbReference type="PANTHER" id="PTHR39183:SF1">
    <property type="entry name" value="SPORE COAT PROTEIN F-LIKE PROTEIN YHCQ"/>
    <property type="match status" value="1"/>
</dbReference>
<keyword evidence="5" id="KW-1185">Reference proteome</keyword>
<evidence type="ECO:0000256" key="2">
    <source>
        <dbReference type="ARBA" id="ARBA00024325"/>
    </source>
</evidence>
<dbReference type="Proteomes" id="UP000003900">
    <property type="component" value="Unassembled WGS sequence"/>
</dbReference>
<dbReference type="PANTHER" id="PTHR39183">
    <property type="entry name" value="SPORE COAT PROTEIN F-LIKE PROTEIN YHCQ"/>
    <property type="match status" value="1"/>
</dbReference>
<accession>H3SEY9</accession>
<proteinExistence type="inferred from homology"/>
<evidence type="ECO:0000256" key="3">
    <source>
        <dbReference type="ARBA" id="ARBA00024344"/>
    </source>
</evidence>
<keyword evidence="1" id="KW-0749">Sporulation</keyword>
<comment type="similarity">
    <text evidence="3">Belongs to the CotF family.</text>
</comment>
<name>H3SEY9_9BACL</name>
<comment type="subcellular location">
    <subcellularLocation>
        <location evidence="2">Spore coat</location>
    </subcellularLocation>
</comment>
<comment type="caution">
    <text evidence="4">The sequence shown here is derived from an EMBL/GenBank/DDBJ whole genome shotgun (WGS) entry which is preliminary data.</text>
</comment>
<organism evidence="4 5">
    <name type="scientific">Paenibacillus dendritiformis C454</name>
    <dbReference type="NCBI Taxonomy" id="1131935"/>
    <lineage>
        <taxon>Bacteria</taxon>
        <taxon>Bacillati</taxon>
        <taxon>Bacillota</taxon>
        <taxon>Bacilli</taxon>
        <taxon>Bacillales</taxon>
        <taxon>Paenibacillaceae</taxon>
        <taxon>Paenibacillus</taxon>
    </lineage>
</organism>
<reference evidence="4 5" key="1">
    <citation type="journal article" date="2012" name="J. Bacteriol.">
        <title>Genome Sequence of the Pattern-Forming Social Bacterium Paenibacillus dendritiformis C454 Chiral Morphotype.</title>
        <authorList>
            <person name="Sirota-Madi A."/>
            <person name="Olender T."/>
            <person name="Helman Y."/>
            <person name="Brainis I."/>
            <person name="Finkelshtein A."/>
            <person name="Roth D."/>
            <person name="Hagai E."/>
            <person name="Leshkowitz D."/>
            <person name="Brodsky L."/>
            <person name="Galatenko V."/>
            <person name="Nikolaev V."/>
            <person name="Gutnick D.L."/>
            <person name="Lancet D."/>
            <person name="Ben-Jacob E."/>
        </authorList>
    </citation>
    <scope>NUCLEOTIDE SEQUENCE [LARGE SCALE GENOMIC DNA]</scope>
    <source>
        <strain evidence="4 5">C454</strain>
    </source>
</reference>
<dbReference type="RefSeq" id="WP_006676596.1">
    <property type="nucleotide sequence ID" value="NZ_AHKH01000022.1"/>
</dbReference>
<gene>
    <name evidence="4" type="ORF">PDENDC454_10470</name>
</gene>
<keyword evidence="4" id="KW-0167">Capsid protein</keyword>